<keyword evidence="3" id="KW-0472">Membrane</keyword>
<keyword evidence="2" id="KW-0732">Signal</keyword>
<proteinExistence type="predicted"/>
<evidence type="ECO:0000256" key="2">
    <source>
        <dbReference type="ARBA" id="ARBA00022729"/>
    </source>
</evidence>
<evidence type="ECO:0000259" key="4">
    <source>
        <dbReference type="PROSITE" id="PS51677"/>
    </source>
</evidence>
<evidence type="ECO:0000313" key="6">
    <source>
        <dbReference type="Proteomes" id="UP000199345"/>
    </source>
</evidence>
<dbReference type="PROSITE" id="PS51677">
    <property type="entry name" value="NODB"/>
    <property type="match status" value="1"/>
</dbReference>
<dbReference type="OrthoDB" id="9814639at2"/>
<dbReference type="InterPro" id="IPR002509">
    <property type="entry name" value="NODB_dom"/>
</dbReference>
<evidence type="ECO:0000256" key="1">
    <source>
        <dbReference type="ARBA" id="ARBA00004613"/>
    </source>
</evidence>
<organism evidence="5 6">
    <name type="scientific">Nitrosomonas marina</name>
    <dbReference type="NCBI Taxonomy" id="917"/>
    <lineage>
        <taxon>Bacteria</taxon>
        <taxon>Pseudomonadati</taxon>
        <taxon>Pseudomonadota</taxon>
        <taxon>Betaproteobacteria</taxon>
        <taxon>Nitrosomonadales</taxon>
        <taxon>Nitrosomonadaceae</taxon>
        <taxon>Nitrosomonas</taxon>
    </lineage>
</organism>
<dbReference type="EMBL" id="FOIA01000055">
    <property type="protein sequence ID" value="SET66124.1"/>
    <property type="molecule type" value="Genomic_DNA"/>
</dbReference>
<comment type="subcellular location">
    <subcellularLocation>
        <location evidence="1">Secreted</location>
    </subcellularLocation>
</comment>
<keyword evidence="6" id="KW-1185">Reference proteome</keyword>
<protein>
    <submittedName>
        <fullName evidence="5">Polysaccharide deacetylase</fullName>
    </submittedName>
</protein>
<evidence type="ECO:0000256" key="3">
    <source>
        <dbReference type="SAM" id="Phobius"/>
    </source>
</evidence>
<dbReference type="AlphaFoldDB" id="A0A1I0G5K9"/>
<dbReference type="PANTHER" id="PTHR34216">
    <property type="match status" value="1"/>
</dbReference>
<dbReference type="CDD" id="cd10918">
    <property type="entry name" value="CE4_NodB_like_5s_6s"/>
    <property type="match status" value="1"/>
</dbReference>
<sequence>MKVLSAWYGKINSRENKIRIALKTVYLWIFVYVFSPIRNVGRAIFGNCHTTVLLYHRVSEEHVDSITVTPTQFRRQLDILKRGYTVISMDNFLQSRNKPRRRPAVVVTFDDGYNDNYLAASILHKANIPCAFFICTGIVGTVRSFPRDIRLKRNIDPLNWDQVHKIAAWGFDIANHTATHPNLGKIPTEDALSEIQTAAHDLVQKLGDKCRISWFAYPFGGKNDITADILKQLNGIGVMYCFSAYGGVNFPAFDQYNILRQGIGHKINDLTFRAIIEGHQIRH</sequence>
<dbReference type="GO" id="GO:0005975">
    <property type="term" value="P:carbohydrate metabolic process"/>
    <property type="evidence" value="ECO:0007669"/>
    <property type="project" value="InterPro"/>
</dbReference>
<dbReference type="Gene3D" id="3.20.20.370">
    <property type="entry name" value="Glycoside hydrolase/deacetylase"/>
    <property type="match status" value="1"/>
</dbReference>
<gene>
    <name evidence="5" type="ORF">SAMN05216326_1554</name>
</gene>
<dbReference type="SUPFAM" id="SSF88713">
    <property type="entry name" value="Glycoside hydrolase/deacetylase"/>
    <property type="match status" value="1"/>
</dbReference>
<dbReference type="InterPro" id="IPR011330">
    <property type="entry name" value="Glyco_hydro/deAcase_b/a-brl"/>
</dbReference>
<name>A0A1I0G5K9_9PROT</name>
<dbReference type="InterPro" id="IPR051398">
    <property type="entry name" value="Polysacch_Deacetylase"/>
</dbReference>
<dbReference type="GO" id="GO:0016810">
    <property type="term" value="F:hydrolase activity, acting on carbon-nitrogen (but not peptide) bonds"/>
    <property type="evidence" value="ECO:0007669"/>
    <property type="project" value="InterPro"/>
</dbReference>
<feature type="domain" description="NodB homology" evidence="4">
    <location>
        <begin position="103"/>
        <end position="283"/>
    </location>
</feature>
<dbReference type="GO" id="GO:0005576">
    <property type="term" value="C:extracellular region"/>
    <property type="evidence" value="ECO:0007669"/>
    <property type="project" value="UniProtKB-SubCell"/>
</dbReference>
<feature type="transmembrane region" description="Helical" evidence="3">
    <location>
        <begin position="20"/>
        <end position="37"/>
    </location>
</feature>
<keyword evidence="3" id="KW-1133">Transmembrane helix</keyword>
<accession>A0A1I0G5K9</accession>
<dbReference type="Proteomes" id="UP000199345">
    <property type="component" value="Unassembled WGS sequence"/>
</dbReference>
<dbReference type="Pfam" id="PF01522">
    <property type="entry name" value="Polysacc_deac_1"/>
    <property type="match status" value="1"/>
</dbReference>
<evidence type="ECO:0000313" key="5">
    <source>
        <dbReference type="EMBL" id="SET66124.1"/>
    </source>
</evidence>
<dbReference type="PANTHER" id="PTHR34216:SF3">
    <property type="entry name" value="POLY-BETA-1,6-N-ACETYL-D-GLUCOSAMINE N-DEACETYLASE"/>
    <property type="match status" value="1"/>
</dbReference>
<dbReference type="RefSeq" id="WP_090661964.1">
    <property type="nucleotide sequence ID" value="NZ_FOIA01000055.1"/>
</dbReference>
<reference evidence="6" key="1">
    <citation type="submission" date="2016-10" db="EMBL/GenBank/DDBJ databases">
        <authorList>
            <person name="Varghese N."/>
            <person name="Submissions S."/>
        </authorList>
    </citation>
    <scope>NUCLEOTIDE SEQUENCE [LARGE SCALE GENOMIC DNA]</scope>
    <source>
        <strain evidence="6">Nm71</strain>
    </source>
</reference>
<keyword evidence="3" id="KW-0812">Transmembrane</keyword>